<gene>
    <name evidence="4" type="ORF">GCM10025866_18200</name>
</gene>
<feature type="transmembrane region" description="Helical" evidence="2">
    <location>
        <begin position="321"/>
        <end position="342"/>
    </location>
</feature>
<sequence length="408" mass="44078">MVEARVELASRSQSRLRLLDLLRLVAALGVVAYHYTARQNPAWGTDEPARLWSPLSSVTAYGSLGVQLFFLISGFVVLMSAIGADVPRFVASRVSRLFPAYWVAVLATGALLFLDRSITLGGNWEGLGVPGVLVNLTMMQQAFGVPHVDGVYWTLWVELKFYVILGVFLLVGITRQRILALAVVWPVAAALLAGAQIPIADELLMPSYAPFFATGMLLFLVYREGWSLVSALALLLNWTLLVRLAFTDGVKFVSDNTAVGSSPYLVAAVFTAFVVGIALVTQTRLALVNWKWLTLAGALTYPVYLLHEVWGWWLISKLAPVLPKTVVLALVVGIMLVAAYLLHRLVERPLGPALRRRLEAGLRFPPALRRPAGASPAPAPAPAPAAEAPAGAGADRPYAAQPERVPSA</sequence>
<evidence type="ECO:0000313" key="4">
    <source>
        <dbReference type="EMBL" id="BDZ45911.1"/>
    </source>
</evidence>
<feature type="transmembrane region" description="Helical" evidence="2">
    <location>
        <begin position="178"/>
        <end position="197"/>
    </location>
</feature>
<dbReference type="Pfam" id="PF01757">
    <property type="entry name" value="Acyl_transf_3"/>
    <property type="match status" value="1"/>
</dbReference>
<keyword evidence="5" id="KW-1185">Reference proteome</keyword>
<dbReference type="PANTHER" id="PTHR23028:SF53">
    <property type="entry name" value="ACYL_TRANSF_3 DOMAIN-CONTAINING PROTEIN"/>
    <property type="match status" value="1"/>
</dbReference>
<reference evidence="5" key="1">
    <citation type="journal article" date="2019" name="Int. J. Syst. Evol. Microbiol.">
        <title>The Global Catalogue of Microorganisms (GCM) 10K type strain sequencing project: providing services to taxonomists for standard genome sequencing and annotation.</title>
        <authorList>
            <consortium name="The Broad Institute Genomics Platform"/>
            <consortium name="The Broad Institute Genome Sequencing Center for Infectious Disease"/>
            <person name="Wu L."/>
            <person name="Ma J."/>
        </authorList>
    </citation>
    <scope>NUCLEOTIDE SEQUENCE [LARGE SCALE GENOMIC DNA]</scope>
    <source>
        <strain evidence="5">NBRC 108725</strain>
    </source>
</reference>
<keyword evidence="2" id="KW-0812">Transmembrane</keyword>
<dbReference type="InterPro" id="IPR002656">
    <property type="entry name" value="Acyl_transf_3_dom"/>
</dbReference>
<feature type="transmembrane region" description="Helical" evidence="2">
    <location>
        <begin position="203"/>
        <end position="221"/>
    </location>
</feature>
<evidence type="ECO:0000256" key="2">
    <source>
        <dbReference type="SAM" id="Phobius"/>
    </source>
</evidence>
<dbReference type="EMBL" id="AP027731">
    <property type="protein sequence ID" value="BDZ45911.1"/>
    <property type="molecule type" value="Genomic_DNA"/>
</dbReference>
<feature type="compositionally biased region" description="Low complexity" evidence="1">
    <location>
        <begin position="384"/>
        <end position="397"/>
    </location>
</feature>
<dbReference type="RefSeq" id="WP_286279140.1">
    <property type="nucleotide sequence ID" value="NZ_AP027731.1"/>
</dbReference>
<feature type="transmembrane region" description="Helical" evidence="2">
    <location>
        <begin position="151"/>
        <end position="171"/>
    </location>
</feature>
<protein>
    <recommendedName>
        <fullName evidence="3">Acyltransferase 3 domain-containing protein</fullName>
    </recommendedName>
</protein>
<proteinExistence type="predicted"/>
<feature type="transmembrane region" description="Helical" evidence="2">
    <location>
        <begin position="228"/>
        <end position="246"/>
    </location>
</feature>
<feature type="transmembrane region" description="Helical" evidence="2">
    <location>
        <begin position="258"/>
        <end position="280"/>
    </location>
</feature>
<keyword evidence="2" id="KW-1133">Transmembrane helix</keyword>
<dbReference type="Proteomes" id="UP001321498">
    <property type="component" value="Chromosome"/>
</dbReference>
<evidence type="ECO:0000259" key="3">
    <source>
        <dbReference type="Pfam" id="PF01757"/>
    </source>
</evidence>
<name>A0ABN6XLY9_9MICO</name>
<accession>A0ABN6XLY9</accession>
<feature type="transmembrane region" description="Helical" evidence="2">
    <location>
        <begin position="21"/>
        <end position="38"/>
    </location>
</feature>
<feature type="transmembrane region" description="Helical" evidence="2">
    <location>
        <begin position="292"/>
        <end position="315"/>
    </location>
</feature>
<evidence type="ECO:0000256" key="1">
    <source>
        <dbReference type="SAM" id="MobiDB-lite"/>
    </source>
</evidence>
<feature type="transmembrane region" description="Helical" evidence="2">
    <location>
        <begin position="94"/>
        <end position="114"/>
    </location>
</feature>
<evidence type="ECO:0000313" key="5">
    <source>
        <dbReference type="Proteomes" id="UP001321498"/>
    </source>
</evidence>
<keyword evidence="2" id="KW-0472">Membrane</keyword>
<feature type="region of interest" description="Disordered" evidence="1">
    <location>
        <begin position="369"/>
        <end position="408"/>
    </location>
</feature>
<dbReference type="InterPro" id="IPR050879">
    <property type="entry name" value="Acyltransferase_3"/>
</dbReference>
<feature type="transmembrane region" description="Helical" evidence="2">
    <location>
        <begin position="58"/>
        <end position="82"/>
    </location>
</feature>
<dbReference type="PANTHER" id="PTHR23028">
    <property type="entry name" value="ACETYLTRANSFERASE"/>
    <property type="match status" value="1"/>
</dbReference>
<feature type="domain" description="Acyltransferase 3" evidence="3">
    <location>
        <begin position="19"/>
        <end position="342"/>
    </location>
</feature>
<organism evidence="4 5">
    <name type="scientific">Naasia aerilata</name>
    <dbReference type="NCBI Taxonomy" id="1162966"/>
    <lineage>
        <taxon>Bacteria</taxon>
        <taxon>Bacillati</taxon>
        <taxon>Actinomycetota</taxon>
        <taxon>Actinomycetes</taxon>
        <taxon>Micrococcales</taxon>
        <taxon>Microbacteriaceae</taxon>
        <taxon>Naasia</taxon>
    </lineage>
</organism>